<dbReference type="CDD" id="cd00078">
    <property type="entry name" value="HECTc"/>
    <property type="match status" value="1"/>
</dbReference>
<dbReference type="PANTHER" id="PTHR11254:SF440">
    <property type="entry name" value="E3 UBIQUITIN-PROTEIN LIGASE NEDD-4"/>
    <property type="match status" value="1"/>
</dbReference>
<comment type="caution">
    <text evidence="10">The sequence shown here is derived from an EMBL/GenBank/DDBJ whole genome shotgun (WGS) entry which is preliminary data.</text>
</comment>
<dbReference type="FunFam" id="3.90.1750.10:FF:000031">
    <property type="entry name" value="E3 ubiquitin-protein ligase TOM1"/>
    <property type="match status" value="1"/>
</dbReference>
<organism evidence="10 11">
    <name type="scientific">Lagenidium giganteum</name>
    <dbReference type="NCBI Taxonomy" id="4803"/>
    <lineage>
        <taxon>Eukaryota</taxon>
        <taxon>Sar</taxon>
        <taxon>Stramenopiles</taxon>
        <taxon>Oomycota</taxon>
        <taxon>Peronosporomycetes</taxon>
        <taxon>Pythiales</taxon>
        <taxon>Pythiaceae</taxon>
    </lineage>
</organism>
<name>A0AAV2Z9F2_9STRA</name>
<reference evidence="10" key="1">
    <citation type="submission" date="2022-11" db="EMBL/GenBank/DDBJ databases">
        <authorList>
            <person name="Morgan W.R."/>
            <person name="Tartar A."/>
        </authorList>
    </citation>
    <scope>NUCLEOTIDE SEQUENCE</scope>
    <source>
        <strain evidence="10">ARSEF 373</strain>
    </source>
</reference>
<dbReference type="AlphaFoldDB" id="A0AAV2Z9F2"/>
<dbReference type="SMART" id="SM00119">
    <property type="entry name" value="HECTc"/>
    <property type="match status" value="1"/>
</dbReference>
<keyword evidence="4" id="KW-0808">Transferase</keyword>
<dbReference type="EMBL" id="DAKRPA010000031">
    <property type="protein sequence ID" value="DBA02455.1"/>
    <property type="molecule type" value="Genomic_DNA"/>
</dbReference>
<evidence type="ECO:0000256" key="5">
    <source>
        <dbReference type="ARBA" id="ARBA00022786"/>
    </source>
</evidence>
<feature type="active site" description="Glycyl thioester intermediate" evidence="6">
    <location>
        <position position="649"/>
    </location>
</feature>
<evidence type="ECO:0000256" key="6">
    <source>
        <dbReference type="PROSITE-ProRule" id="PRU00104"/>
    </source>
</evidence>
<dbReference type="InterPro" id="IPR035983">
    <property type="entry name" value="Hect_E3_ubiquitin_ligase"/>
</dbReference>
<feature type="region of interest" description="Disordered" evidence="7">
    <location>
        <begin position="1"/>
        <end position="28"/>
    </location>
</feature>
<keyword evidence="8" id="KW-0472">Membrane</keyword>
<dbReference type="InterPro" id="IPR000569">
    <property type="entry name" value="HECT_dom"/>
</dbReference>
<evidence type="ECO:0000256" key="7">
    <source>
        <dbReference type="SAM" id="MobiDB-lite"/>
    </source>
</evidence>
<dbReference type="Gene3D" id="3.30.2160.10">
    <property type="entry name" value="Hect, E3 ligase catalytic domain"/>
    <property type="match status" value="1"/>
</dbReference>
<dbReference type="EC" id="2.3.2.26" evidence="3"/>
<dbReference type="Gene3D" id="3.30.2410.10">
    <property type="entry name" value="Hect, E3 ligase catalytic domain"/>
    <property type="match status" value="1"/>
</dbReference>
<keyword evidence="5 6" id="KW-0833">Ubl conjugation pathway</keyword>
<feature type="transmembrane region" description="Helical" evidence="8">
    <location>
        <begin position="49"/>
        <end position="69"/>
    </location>
</feature>
<evidence type="ECO:0000313" key="11">
    <source>
        <dbReference type="Proteomes" id="UP001146120"/>
    </source>
</evidence>
<keyword evidence="8" id="KW-0812">Transmembrane</keyword>
<dbReference type="GO" id="GO:0005737">
    <property type="term" value="C:cytoplasm"/>
    <property type="evidence" value="ECO:0007669"/>
    <property type="project" value="TreeGrafter"/>
</dbReference>
<reference evidence="10" key="2">
    <citation type="journal article" date="2023" name="Microbiol Resour">
        <title>Decontamination and Annotation of the Draft Genome Sequence of the Oomycete Lagenidium giganteum ARSEF 373.</title>
        <authorList>
            <person name="Morgan W.R."/>
            <person name="Tartar A."/>
        </authorList>
    </citation>
    <scope>NUCLEOTIDE SEQUENCE</scope>
    <source>
        <strain evidence="10">ARSEF 373</strain>
    </source>
</reference>
<dbReference type="PANTHER" id="PTHR11254">
    <property type="entry name" value="HECT DOMAIN UBIQUITIN-PROTEIN LIGASE"/>
    <property type="match status" value="1"/>
</dbReference>
<dbReference type="GO" id="GO:0061630">
    <property type="term" value="F:ubiquitin protein ligase activity"/>
    <property type="evidence" value="ECO:0007669"/>
    <property type="project" value="UniProtKB-EC"/>
</dbReference>
<gene>
    <name evidence="10" type="ORF">N0F65_008669</name>
</gene>
<dbReference type="InterPro" id="IPR050409">
    <property type="entry name" value="E3_ubiq-protein_ligase"/>
</dbReference>
<evidence type="ECO:0000256" key="8">
    <source>
        <dbReference type="SAM" id="Phobius"/>
    </source>
</evidence>
<protein>
    <recommendedName>
        <fullName evidence="3">HECT-type E3 ubiquitin transferase</fullName>
        <ecNumber evidence="3">2.3.2.26</ecNumber>
    </recommendedName>
</protein>
<dbReference type="SUPFAM" id="SSF56204">
    <property type="entry name" value="Hect, E3 ligase catalytic domain"/>
    <property type="match status" value="1"/>
</dbReference>
<dbReference type="Gene3D" id="3.90.1750.10">
    <property type="entry name" value="Hect, E3 ligase catalytic domains"/>
    <property type="match status" value="1"/>
</dbReference>
<dbReference type="Pfam" id="PF00632">
    <property type="entry name" value="HECT"/>
    <property type="match status" value="1"/>
</dbReference>
<dbReference type="PROSITE" id="PS50237">
    <property type="entry name" value="HECT"/>
    <property type="match status" value="1"/>
</dbReference>
<dbReference type="GO" id="GO:0006511">
    <property type="term" value="P:ubiquitin-dependent protein catabolic process"/>
    <property type="evidence" value="ECO:0007669"/>
    <property type="project" value="TreeGrafter"/>
</dbReference>
<dbReference type="FunFam" id="3.30.2410.10:FF:000009">
    <property type="entry name" value="Probable E3 ubiquitin-protein ligase HECTD2"/>
    <property type="match status" value="1"/>
</dbReference>
<evidence type="ECO:0000259" key="9">
    <source>
        <dbReference type="PROSITE" id="PS50237"/>
    </source>
</evidence>
<dbReference type="GO" id="GO:0016567">
    <property type="term" value="P:protein ubiquitination"/>
    <property type="evidence" value="ECO:0007669"/>
    <property type="project" value="TreeGrafter"/>
</dbReference>
<evidence type="ECO:0000256" key="3">
    <source>
        <dbReference type="ARBA" id="ARBA00012485"/>
    </source>
</evidence>
<evidence type="ECO:0000256" key="4">
    <source>
        <dbReference type="ARBA" id="ARBA00022679"/>
    </source>
</evidence>
<comment type="catalytic activity">
    <reaction evidence="1">
        <text>S-ubiquitinyl-[E2 ubiquitin-conjugating enzyme]-L-cysteine + [acceptor protein]-L-lysine = [E2 ubiquitin-conjugating enzyme]-L-cysteine + N(6)-ubiquitinyl-[acceptor protein]-L-lysine.</text>
        <dbReference type="EC" id="2.3.2.26"/>
    </reaction>
</comment>
<proteinExistence type="predicted"/>
<keyword evidence="11" id="KW-1185">Reference proteome</keyword>
<dbReference type="Proteomes" id="UP001146120">
    <property type="component" value="Unassembled WGS sequence"/>
</dbReference>
<evidence type="ECO:0000313" key="10">
    <source>
        <dbReference type="EMBL" id="DBA02455.1"/>
    </source>
</evidence>
<accession>A0AAV2Z9F2</accession>
<evidence type="ECO:0000256" key="2">
    <source>
        <dbReference type="ARBA" id="ARBA00004906"/>
    </source>
</evidence>
<feature type="domain" description="HECT" evidence="9">
    <location>
        <begin position="344"/>
        <end position="682"/>
    </location>
</feature>
<keyword evidence="8" id="KW-1133">Transmembrane helix</keyword>
<dbReference type="FunFam" id="3.30.2160.10:FF:000001">
    <property type="entry name" value="E3 ubiquitin-protein ligase NEDD4-like"/>
    <property type="match status" value="1"/>
</dbReference>
<evidence type="ECO:0000256" key="1">
    <source>
        <dbReference type="ARBA" id="ARBA00000885"/>
    </source>
</evidence>
<comment type="pathway">
    <text evidence="2">Protein modification; protein ubiquitination.</text>
</comment>
<sequence>MARYIPRGHNGVRHHRPREPTGDEQRPPFQELLPQAHTRGGGPMDDSAYVYQLMLIVVMSVIFAAVWLCSSKRRRRSDLNAPLLSGESVEHRIDAATRDAENGFLVCPTCAFENFERLHYCTLCGDALPRETEEPEVLSRRSRLLEFLKRKTCHHLRCIKATTTSEESESGQEFVAKERMRSCCGLNFLVRASRRRKEWTRRLDLHGRMFWYRASVDNGVESLSPAVVVRFTRPSDAAPNLASANNVERVQVMSLSDEVKATTMELQPVASVNAAASPLGHALEAIERMREVQDAASKDFPTRLAHFVVTTASALVPAEVEFLKLSVHRDFMFEESVEHISCIQEKNIRSIMRINFLEESGVDAGGVHREWFLLMNETLLDPVIGLFQCTNRVDQTYYLNASPQLSSIDDELSYFFAAGRLVGRALLEGAVWGFHFATPLLKIILGIPVTFEDLESLDPEVYRSMLWIKHNSNVDVLGLAFIVTEQRGDEMVTIELIPDGENIAVTDENKLQYLERKFQYMVFERVSDQLYVFLKGIYEVMPPHLLMLFDHEEFNYLMCGTQEIDVDDWQQHSINSLNLNGTRVLRWFWEVVHEMPNEYKRRLLQFATGSSRVPLAGFKGLTSYDGRLCPFTIKGISYNTSQYIRSHACFNRIDLPLYRTKKEFKTVLYATLDTDLTGFTTD</sequence>